<evidence type="ECO:0000313" key="4">
    <source>
        <dbReference type="Proteomes" id="UP000198635"/>
    </source>
</evidence>
<feature type="domain" description="Ysc84 actin-binding" evidence="2">
    <location>
        <begin position="97"/>
        <end position="179"/>
    </location>
</feature>
<evidence type="ECO:0000259" key="2">
    <source>
        <dbReference type="Pfam" id="PF04366"/>
    </source>
</evidence>
<dbReference type="Pfam" id="PF04366">
    <property type="entry name" value="Ysc84"/>
    <property type="match status" value="1"/>
</dbReference>
<sequence>MRKIRLIMPFLVLFLGCSFFSGSARAATAGEIDKAVNLALEKLYASTPAAAELAKVCKGVLVFPDVVKAGLIVGGQYGEGALRVDGKTVGYYNTVAASYGLQAGAQTFGYAMFLMNDSALNYLKKSQGWEVGVGPTVVVMDEGLAKSLTTSTAKDDIYAFIFGQKGLMAGLSLQGSKITRINPD</sequence>
<evidence type="ECO:0000313" key="3">
    <source>
        <dbReference type="EMBL" id="SFK27586.1"/>
    </source>
</evidence>
<dbReference type="Proteomes" id="UP000198635">
    <property type="component" value="Unassembled WGS sequence"/>
</dbReference>
<keyword evidence="1" id="KW-0732">Signal</keyword>
<name>A0A1I3Y8Q4_9BACT</name>
<reference evidence="4" key="1">
    <citation type="submission" date="2016-10" db="EMBL/GenBank/DDBJ databases">
        <authorList>
            <person name="Varghese N."/>
            <person name="Submissions S."/>
        </authorList>
    </citation>
    <scope>NUCLEOTIDE SEQUENCE [LARGE SCALE GENOMIC DNA]</scope>
    <source>
        <strain evidence="4">DSM 5918</strain>
    </source>
</reference>
<dbReference type="CDD" id="cd11524">
    <property type="entry name" value="SYLF"/>
    <property type="match status" value="1"/>
</dbReference>
<dbReference type="InterPro" id="IPR007461">
    <property type="entry name" value="Ysc84_actin-binding"/>
</dbReference>
<gene>
    <name evidence="3" type="ORF">SAMN04488082_11910</name>
</gene>
<dbReference type="PROSITE" id="PS51257">
    <property type="entry name" value="PROKAR_LIPOPROTEIN"/>
    <property type="match status" value="1"/>
</dbReference>
<feature type="signal peptide" evidence="1">
    <location>
        <begin position="1"/>
        <end position="26"/>
    </location>
</feature>
<keyword evidence="4" id="KW-1185">Reference proteome</keyword>
<protein>
    <submittedName>
        <fullName evidence="3">Lipid-binding SYLF domain-containing protein</fullName>
    </submittedName>
</protein>
<feature type="chain" id="PRO_5011521444" evidence="1">
    <location>
        <begin position="27"/>
        <end position="184"/>
    </location>
</feature>
<dbReference type="AlphaFoldDB" id="A0A1I3Y8Q4"/>
<dbReference type="STRING" id="52560.SAMN04488082_11910"/>
<dbReference type="EMBL" id="FORX01000019">
    <property type="protein sequence ID" value="SFK27586.1"/>
    <property type="molecule type" value="Genomic_DNA"/>
</dbReference>
<proteinExistence type="predicted"/>
<accession>A0A1I3Y8Q4</accession>
<dbReference type="OrthoDB" id="198978at2"/>
<organism evidence="3 4">
    <name type="scientific">Desulfomicrobium apsheronum</name>
    <dbReference type="NCBI Taxonomy" id="52560"/>
    <lineage>
        <taxon>Bacteria</taxon>
        <taxon>Pseudomonadati</taxon>
        <taxon>Thermodesulfobacteriota</taxon>
        <taxon>Desulfovibrionia</taxon>
        <taxon>Desulfovibrionales</taxon>
        <taxon>Desulfomicrobiaceae</taxon>
        <taxon>Desulfomicrobium</taxon>
    </lineage>
</organism>
<dbReference type="RefSeq" id="WP_092377747.1">
    <property type="nucleotide sequence ID" value="NZ_FORX01000019.1"/>
</dbReference>
<evidence type="ECO:0000256" key="1">
    <source>
        <dbReference type="SAM" id="SignalP"/>
    </source>
</evidence>